<evidence type="ECO:0000313" key="2">
    <source>
        <dbReference type="EMBL" id="CAF0814355.1"/>
    </source>
</evidence>
<name>A0A8S2D1C4_9BILA</name>
<proteinExistence type="predicted"/>
<dbReference type="EMBL" id="CAJOBA010001484">
    <property type="protein sequence ID" value="CAF3598303.1"/>
    <property type="molecule type" value="Genomic_DNA"/>
</dbReference>
<dbReference type="Proteomes" id="UP000677228">
    <property type="component" value="Unassembled WGS sequence"/>
</dbReference>
<feature type="region of interest" description="Disordered" evidence="1">
    <location>
        <begin position="96"/>
        <end position="131"/>
    </location>
</feature>
<evidence type="ECO:0000256" key="1">
    <source>
        <dbReference type="SAM" id="MobiDB-lite"/>
    </source>
</evidence>
<protein>
    <submittedName>
        <fullName evidence="2">Uncharacterized protein</fullName>
    </submittedName>
</protein>
<feature type="region of interest" description="Disordered" evidence="1">
    <location>
        <begin position="186"/>
        <end position="206"/>
    </location>
</feature>
<sequence length="206" mass="23649">MKCDQSNESLLFPVHHKHRHSLSVLHLEDIDELDIEKIILNVYYTAINLIQHSKISTLSKERSIFVLGSLSKYVYKQLNTNSRFFDYSTRAINDDSDELEVDEDEDDASDTTNSDAEDDEEQLESIGETGENIDEEVMTSTKLTFSRISIVDKVSLHLNNSYLKIKINEDWQYLLKESACRVLTDTKTHSSSDRPSRVIEAGQNDQ</sequence>
<dbReference type="AlphaFoldDB" id="A0A8S2D1C4"/>
<feature type="compositionally biased region" description="Acidic residues" evidence="1">
    <location>
        <begin position="96"/>
        <end position="123"/>
    </location>
</feature>
<dbReference type="Proteomes" id="UP000682733">
    <property type="component" value="Unassembled WGS sequence"/>
</dbReference>
<reference evidence="2" key="1">
    <citation type="submission" date="2021-02" db="EMBL/GenBank/DDBJ databases">
        <authorList>
            <person name="Nowell W R."/>
        </authorList>
    </citation>
    <scope>NUCLEOTIDE SEQUENCE</scope>
</reference>
<evidence type="ECO:0000313" key="4">
    <source>
        <dbReference type="Proteomes" id="UP000677228"/>
    </source>
</evidence>
<evidence type="ECO:0000313" key="3">
    <source>
        <dbReference type="EMBL" id="CAF3598303.1"/>
    </source>
</evidence>
<feature type="compositionally biased region" description="Basic and acidic residues" evidence="1">
    <location>
        <begin position="186"/>
        <end position="197"/>
    </location>
</feature>
<gene>
    <name evidence="2" type="ORF">OVA965_LOCUS5313</name>
    <name evidence="3" type="ORF">TMI583_LOCUS5311</name>
</gene>
<comment type="caution">
    <text evidence="2">The sequence shown here is derived from an EMBL/GenBank/DDBJ whole genome shotgun (WGS) entry which is preliminary data.</text>
</comment>
<organism evidence="2 4">
    <name type="scientific">Didymodactylos carnosus</name>
    <dbReference type="NCBI Taxonomy" id="1234261"/>
    <lineage>
        <taxon>Eukaryota</taxon>
        <taxon>Metazoa</taxon>
        <taxon>Spiralia</taxon>
        <taxon>Gnathifera</taxon>
        <taxon>Rotifera</taxon>
        <taxon>Eurotatoria</taxon>
        <taxon>Bdelloidea</taxon>
        <taxon>Philodinida</taxon>
        <taxon>Philodinidae</taxon>
        <taxon>Didymodactylos</taxon>
    </lineage>
</organism>
<dbReference type="EMBL" id="CAJNOK010001484">
    <property type="protein sequence ID" value="CAF0814355.1"/>
    <property type="molecule type" value="Genomic_DNA"/>
</dbReference>
<accession>A0A8S2D1C4</accession>